<dbReference type="RefSeq" id="WP_044940837.1">
    <property type="nucleotide sequence ID" value="NZ_KN174163.1"/>
</dbReference>
<dbReference type="PATRIC" id="fig|742738.3.peg.1881"/>
<evidence type="ECO:0000313" key="1">
    <source>
        <dbReference type="EMBL" id="KGF55517.1"/>
    </source>
</evidence>
<keyword evidence="2" id="KW-1185">Reference proteome</keyword>
<organism evidence="1 2">
    <name type="scientific">Flavonifractor plautii 1_3_50AFAA</name>
    <dbReference type="NCBI Taxonomy" id="742738"/>
    <lineage>
        <taxon>Bacteria</taxon>
        <taxon>Bacillati</taxon>
        <taxon>Bacillota</taxon>
        <taxon>Clostridia</taxon>
        <taxon>Eubacteriales</taxon>
        <taxon>Oscillospiraceae</taxon>
        <taxon>Flavonifractor</taxon>
    </lineage>
</organism>
<dbReference type="eggNOG" id="ENOG5033PV6">
    <property type="taxonomic scope" value="Bacteria"/>
</dbReference>
<dbReference type="EMBL" id="ADLO01000056">
    <property type="protein sequence ID" value="KGF55517.1"/>
    <property type="molecule type" value="Genomic_DNA"/>
</dbReference>
<dbReference type="HOGENOM" id="CLU_1508750_0_0_9"/>
<dbReference type="AlphaFoldDB" id="A0A096CL24"/>
<name>A0A096CL24_FLAPL</name>
<evidence type="ECO:0000313" key="2">
    <source>
        <dbReference type="Proteomes" id="UP000029585"/>
    </source>
</evidence>
<reference evidence="1 2" key="1">
    <citation type="submission" date="2011-08" db="EMBL/GenBank/DDBJ databases">
        <title>The Genome Sequence of Clostridium orbiscindens 1_3_50AFAA.</title>
        <authorList>
            <consortium name="The Broad Institute Genome Sequencing Platform"/>
            <person name="Earl A."/>
            <person name="Ward D."/>
            <person name="Feldgarden M."/>
            <person name="Gevers D."/>
            <person name="Daigneault M."/>
            <person name="Strauss J."/>
            <person name="Allen-Vercoe E."/>
            <person name="Young S.K."/>
            <person name="Zeng Q."/>
            <person name="Gargeya S."/>
            <person name="Fitzgerald M."/>
            <person name="Haas B."/>
            <person name="Abouelleil A."/>
            <person name="Alvarado L."/>
            <person name="Arachchi H.M."/>
            <person name="Berlin A."/>
            <person name="Brown A."/>
            <person name="Chapman S.B."/>
            <person name="Chen Z."/>
            <person name="Dunbar C."/>
            <person name="Freedman E."/>
            <person name="Gearin G."/>
            <person name="Gellesch M."/>
            <person name="Goldberg J."/>
            <person name="Griggs A."/>
            <person name="Gujja S."/>
            <person name="Heiman D."/>
            <person name="Howarth C."/>
            <person name="Larson L."/>
            <person name="Lui A."/>
            <person name="MacDonald P.J.P."/>
            <person name="Montmayeur A."/>
            <person name="Murphy C."/>
            <person name="Neiman D."/>
            <person name="Pearson M."/>
            <person name="Priest M."/>
            <person name="Roberts A."/>
            <person name="Saif S."/>
            <person name="Shea T."/>
            <person name="Shenoy N."/>
            <person name="Sisk P."/>
            <person name="Stolte C."/>
            <person name="Sykes S."/>
            <person name="Wortman J."/>
            <person name="Nusbaum C."/>
            <person name="Birren B."/>
        </authorList>
    </citation>
    <scope>NUCLEOTIDE SEQUENCE [LARGE SCALE GENOMIC DNA]</scope>
    <source>
        <strain evidence="1 2">1_3_50AFAA</strain>
    </source>
</reference>
<protein>
    <submittedName>
        <fullName evidence="1">Uncharacterized protein</fullName>
    </submittedName>
</protein>
<proteinExistence type="predicted"/>
<accession>A0A096CL24</accession>
<gene>
    <name evidence="1" type="ORF">HMPREF9460_01830</name>
</gene>
<comment type="caution">
    <text evidence="1">The sequence shown here is derived from an EMBL/GenBank/DDBJ whole genome shotgun (WGS) entry which is preliminary data.</text>
</comment>
<dbReference type="Proteomes" id="UP000029585">
    <property type="component" value="Unassembled WGS sequence"/>
</dbReference>
<sequence>MTIIKINGGFWGWEPIETLERLYPLFEQYTLDPIYEWYGNFVNRKPEWQRSEERQAYQGCTVISGRFLHYGNFFYIVTDEEELIQRFERLVADNKATQAYQDERKVCFPCSECNQWSAASGLCGLTGRYRQPQWECFARYVLPKGKVEGDGANMRIELPIPEKAGKKAVLIDRGQWEV</sequence>